<name>A0ABW4VZ76_9BACI</name>
<dbReference type="InterPro" id="IPR051400">
    <property type="entry name" value="HAD-like_hydrolase"/>
</dbReference>
<keyword evidence="2" id="KW-0479">Metal-binding</keyword>
<evidence type="ECO:0000256" key="1">
    <source>
        <dbReference type="ARBA" id="ARBA00001946"/>
    </source>
</evidence>
<sequence>MVKAILFDLDRTLLDRDQSVQRFINSQYDRLENILSYIDKKEYVSKFLELDQYGYMPKDEVYQQMVALFGMKGLTWKELLDDYNREFMYSCIGFPNLIFMLDKLKKRSFLLGIITNGHVQFQMDNIKSLGIENYFDTILISRWEGIKKPDPNIFLRAVNHLCVEPSECMFIGDHLVNDIQAAKKVGMKAVWKRAGTQDHMDVDYIIDDLREIVSIGDEIG</sequence>
<dbReference type="InterPro" id="IPR023214">
    <property type="entry name" value="HAD_sf"/>
</dbReference>
<dbReference type="NCBIfam" id="TIGR01549">
    <property type="entry name" value="HAD-SF-IA-v1"/>
    <property type="match status" value="1"/>
</dbReference>
<keyword evidence="6" id="KW-1185">Reference proteome</keyword>
<gene>
    <name evidence="5" type="ORF">ACFSJF_03050</name>
</gene>
<dbReference type="Proteomes" id="UP001597383">
    <property type="component" value="Unassembled WGS sequence"/>
</dbReference>
<dbReference type="SFLD" id="SFLDG01129">
    <property type="entry name" value="C1.5:_HAD__Beta-PGM__Phosphata"/>
    <property type="match status" value="1"/>
</dbReference>
<proteinExistence type="predicted"/>
<reference evidence="6" key="1">
    <citation type="journal article" date="2019" name="Int. J. Syst. Evol. Microbiol.">
        <title>The Global Catalogue of Microorganisms (GCM) 10K type strain sequencing project: providing services to taxonomists for standard genome sequencing and annotation.</title>
        <authorList>
            <consortium name="The Broad Institute Genomics Platform"/>
            <consortium name="The Broad Institute Genome Sequencing Center for Infectious Disease"/>
            <person name="Wu L."/>
            <person name="Ma J."/>
        </authorList>
    </citation>
    <scope>NUCLEOTIDE SEQUENCE [LARGE SCALE GENOMIC DNA]</scope>
    <source>
        <strain evidence="6">R28</strain>
    </source>
</reference>
<keyword evidence="4" id="KW-0460">Magnesium</keyword>
<dbReference type="InterPro" id="IPR036412">
    <property type="entry name" value="HAD-like_sf"/>
</dbReference>
<dbReference type="SFLD" id="SFLDS00003">
    <property type="entry name" value="Haloacid_Dehalogenase"/>
    <property type="match status" value="1"/>
</dbReference>
<dbReference type="RefSeq" id="WP_377554988.1">
    <property type="nucleotide sequence ID" value="NZ_JBHUHQ010000006.1"/>
</dbReference>
<dbReference type="PRINTS" id="PR00413">
    <property type="entry name" value="HADHALOGNASE"/>
</dbReference>
<dbReference type="Pfam" id="PF13419">
    <property type="entry name" value="HAD_2"/>
    <property type="match status" value="1"/>
</dbReference>
<evidence type="ECO:0000256" key="3">
    <source>
        <dbReference type="ARBA" id="ARBA00022801"/>
    </source>
</evidence>
<dbReference type="PANTHER" id="PTHR46470:SF2">
    <property type="entry name" value="GLYCERALDEHYDE 3-PHOSPHATE PHOSPHATASE"/>
    <property type="match status" value="1"/>
</dbReference>
<dbReference type="InterPro" id="IPR006439">
    <property type="entry name" value="HAD-SF_hydro_IA"/>
</dbReference>
<dbReference type="InterPro" id="IPR041492">
    <property type="entry name" value="HAD_2"/>
</dbReference>
<dbReference type="SUPFAM" id="SSF56784">
    <property type="entry name" value="HAD-like"/>
    <property type="match status" value="1"/>
</dbReference>
<dbReference type="EMBL" id="JBHUHQ010000006">
    <property type="protein sequence ID" value="MFD2043260.1"/>
    <property type="molecule type" value="Genomic_DNA"/>
</dbReference>
<organism evidence="5 6">
    <name type="scientific">Ornithinibacillus salinisoli</name>
    <dbReference type="NCBI Taxonomy" id="1848459"/>
    <lineage>
        <taxon>Bacteria</taxon>
        <taxon>Bacillati</taxon>
        <taxon>Bacillota</taxon>
        <taxon>Bacilli</taxon>
        <taxon>Bacillales</taxon>
        <taxon>Bacillaceae</taxon>
        <taxon>Ornithinibacillus</taxon>
    </lineage>
</organism>
<comment type="caution">
    <text evidence="5">The sequence shown here is derived from an EMBL/GenBank/DDBJ whole genome shotgun (WGS) entry which is preliminary data.</text>
</comment>
<dbReference type="Gene3D" id="1.10.150.520">
    <property type="match status" value="1"/>
</dbReference>
<dbReference type="NCBIfam" id="TIGR01509">
    <property type="entry name" value="HAD-SF-IA-v3"/>
    <property type="match status" value="1"/>
</dbReference>
<keyword evidence="3 5" id="KW-0378">Hydrolase</keyword>
<dbReference type="Gene3D" id="3.40.50.1000">
    <property type="entry name" value="HAD superfamily/HAD-like"/>
    <property type="match status" value="1"/>
</dbReference>
<dbReference type="GO" id="GO:0016787">
    <property type="term" value="F:hydrolase activity"/>
    <property type="evidence" value="ECO:0007669"/>
    <property type="project" value="UniProtKB-KW"/>
</dbReference>
<evidence type="ECO:0000256" key="4">
    <source>
        <dbReference type="ARBA" id="ARBA00022842"/>
    </source>
</evidence>
<evidence type="ECO:0000313" key="5">
    <source>
        <dbReference type="EMBL" id="MFD2043260.1"/>
    </source>
</evidence>
<protein>
    <submittedName>
        <fullName evidence="5">HAD family hydrolase</fullName>
        <ecNumber evidence="5">3.1.3.-</ecNumber>
    </submittedName>
</protein>
<dbReference type="EC" id="3.1.3.-" evidence="5"/>
<evidence type="ECO:0000256" key="2">
    <source>
        <dbReference type="ARBA" id="ARBA00022723"/>
    </source>
</evidence>
<evidence type="ECO:0000313" key="6">
    <source>
        <dbReference type="Proteomes" id="UP001597383"/>
    </source>
</evidence>
<dbReference type="PANTHER" id="PTHR46470">
    <property type="entry name" value="N-ACYLNEURAMINATE-9-PHOSPHATASE"/>
    <property type="match status" value="1"/>
</dbReference>
<accession>A0ABW4VZ76</accession>
<comment type="cofactor">
    <cofactor evidence="1">
        <name>Mg(2+)</name>
        <dbReference type="ChEBI" id="CHEBI:18420"/>
    </cofactor>
</comment>